<evidence type="ECO:0000256" key="1">
    <source>
        <dbReference type="SAM" id="Phobius"/>
    </source>
</evidence>
<gene>
    <name evidence="2" type="ORF">ACFO6Q_02070</name>
</gene>
<accession>A0ABV9QQ00</accession>
<evidence type="ECO:0000313" key="2">
    <source>
        <dbReference type="EMBL" id="MFC4819090.1"/>
    </source>
</evidence>
<keyword evidence="1" id="KW-0472">Membrane</keyword>
<keyword evidence="1" id="KW-1133">Transmembrane helix</keyword>
<comment type="caution">
    <text evidence="2">The sequence shown here is derived from an EMBL/GenBank/DDBJ whole genome shotgun (WGS) entry which is preliminary data.</text>
</comment>
<keyword evidence="3" id="KW-1185">Reference proteome</keyword>
<keyword evidence="1" id="KW-0812">Transmembrane</keyword>
<feature type="transmembrane region" description="Helical" evidence="1">
    <location>
        <begin position="77"/>
        <end position="95"/>
    </location>
</feature>
<feature type="transmembrane region" description="Helical" evidence="1">
    <location>
        <begin position="52"/>
        <end position="70"/>
    </location>
</feature>
<dbReference type="Proteomes" id="UP001595886">
    <property type="component" value="Unassembled WGS sequence"/>
</dbReference>
<protein>
    <submittedName>
        <fullName evidence="2">Iron uptake protein</fullName>
    </submittedName>
</protein>
<sequence length="101" mass="10601">MATLTPSTSRSAVLLRIATAVLGGYVFCWGFIALAVAGLYALGMAFHDAEHLGAILAFLLYLTVFCWAFVTPNLPRAWIALAGGGAAMAAAASWLQHFLVA</sequence>
<dbReference type="RefSeq" id="WP_380018828.1">
    <property type="nucleotide sequence ID" value="NZ_JBHSHD010000002.1"/>
</dbReference>
<feature type="transmembrane region" description="Helical" evidence="1">
    <location>
        <begin position="12"/>
        <end position="40"/>
    </location>
</feature>
<name>A0ABV9QQ00_9GAMM</name>
<organism evidence="2 3">
    <name type="scientific">Dokdonella ginsengisoli</name>
    <dbReference type="NCBI Taxonomy" id="363846"/>
    <lineage>
        <taxon>Bacteria</taxon>
        <taxon>Pseudomonadati</taxon>
        <taxon>Pseudomonadota</taxon>
        <taxon>Gammaproteobacteria</taxon>
        <taxon>Lysobacterales</taxon>
        <taxon>Rhodanobacteraceae</taxon>
        <taxon>Dokdonella</taxon>
    </lineage>
</organism>
<proteinExistence type="predicted"/>
<reference evidence="3" key="1">
    <citation type="journal article" date="2019" name="Int. J. Syst. Evol. Microbiol.">
        <title>The Global Catalogue of Microorganisms (GCM) 10K type strain sequencing project: providing services to taxonomists for standard genome sequencing and annotation.</title>
        <authorList>
            <consortium name="The Broad Institute Genomics Platform"/>
            <consortium name="The Broad Institute Genome Sequencing Center for Infectious Disease"/>
            <person name="Wu L."/>
            <person name="Ma J."/>
        </authorList>
    </citation>
    <scope>NUCLEOTIDE SEQUENCE [LARGE SCALE GENOMIC DNA]</scope>
    <source>
        <strain evidence="3">CCUG 30340</strain>
    </source>
</reference>
<dbReference type="EMBL" id="JBHSHD010000002">
    <property type="protein sequence ID" value="MFC4819090.1"/>
    <property type="molecule type" value="Genomic_DNA"/>
</dbReference>
<evidence type="ECO:0000313" key="3">
    <source>
        <dbReference type="Proteomes" id="UP001595886"/>
    </source>
</evidence>